<dbReference type="SUPFAM" id="SSF88946">
    <property type="entry name" value="Sigma2 domain of RNA polymerase sigma factors"/>
    <property type="match status" value="1"/>
</dbReference>
<evidence type="ECO:0000256" key="5">
    <source>
        <dbReference type="ARBA" id="ARBA00023163"/>
    </source>
</evidence>
<evidence type="ECO:0000259" key="7">
    <source>
        <dbReference type="PROSITE" id="PS50943"/>
    </source>
</evidence>
<dbReference type="InterPro" id="IPR001387">
    <property type="entry name" value="Cro/C1-type_HTH"/>
</dbReference>
<dbReference type="Pfam" id="PF01381">
    <property type="entry name" value="HTH_3"/>
    <property type="match status" value="1"/>
</dbReference>
<dbReference type="SUPFAM" id="SSF47413">
    <property type="entry name" value="lambda repressor-like DNA-binding domains"/>
    <property type="match status" value="1"/>
</dbReference>
<feature type="region of interest" description="Disordered" evidence="6">
    <location>
        <begin position="137"/>
        <end position="272"/>
    </location>
</feature>
<dbReference type="PROSITE" id="PS50943">
    <property type="entry name" value="HTH_CROC1"/>
    <property type="match status" value="1"/>
</dbReference>
<dbReference type="Gene3D" id="1.10.260.40">
    <property type="entry name" value="lambda repressor-like DNA-binding domains"/>
    <property type="match status" value="1"/>
</dbReference>
<dbReference type="InterPro" id="IPR036388">
    <property type="entry name" value="WH-like_DNA-bd_sf"/>
</dbReference>
<accession>A0ABW0AGG9</accession>
<feature type="region of interest" description="Disordered" evidence="6">
    <location>
        <begin position="73"/>
        <end position="106"/>
    </location>
</feature>
<feature type="region of interest" description="Disordered" evidence="6">
    <location>
        <begin position="494"/>
        <end position="533"/>
    </location>
</feature>
<keyword evidence="9" id="KW-1185">Reference proteome</keyword>
<proteinExistence type="inferred from homology"/>
<dbReference type="InterPro" id="IPR013325">
    <property type="entry name" value="RNA_pol_sigma_r2"/>
</dbReference>
<dbReference type="RefSeq" id="WP_344478988.1">
    <property type="nucleotide sequence ID" value="NZ_BAAASB010000011.1"/>
</dbReference>
<evidence type="ECO:0000256" key="6">
    <source>
        <dbReference type="SAM" id="MobiDB-lite"/>
    </source>
</evidence>
<sequence>MTQSTTHSASSPPLPSPKERRRLREAKSMSEQEVAAAVGVTKATVRAWETGRSEPRGRRREAYAKLLGIASGGRAAEETGAAADAEGHPLAGTGTGTGTGTGLPAEAGGVPLPETATGTGIRTGATAVSRVRAVAEPEAEPGAGAGAGVGLPTGAEPGTKASTPVRAVSEAGLRAQPPPGAAPEAGAEVKPVAGAPVSASTRAMPGTGPQAQPPAEAVPGAGTGAAAAETGAERAHAGDRVARPTPPERGKRPTWAEREPERPRAPGEPTPSEAFDALYAHAAPALVRQAFLLSGRRGLSHEAVERAFHIAWQNWPEVARDRDPVGWVRAAAYEFAMSPWQRLRRVHRHPDSPPLEREQRALLDALLELPPPYRRTLVLYDGLGLDLPETAAETEASTPAAANRVLHARDAIARRLPEVNSPEELHRRLAALADACPPPQPVPARSVREGSERLVWFWTRTALTVTALIIGATGFTLATAPSQYEPEVAPGQRVEGIPAHAGPQPLTDRGRELRERLLSEPAHGPGRLVPRIP</sequence>
<dbReference type="Proteomes" id="UP001596160">
    <property type="component" value="Unassembled WGS sequence"/>
</dbReference>
<keyword evidence="4" id="KW-0238">DNA-binding</keyword>
<dbReference type="PANTHER" id="PTHR43133:SF8">
    <property type="entry name" value="RNA POLYMERASE SIGMA FACTOR HI_1459-RELATED"/>
    <property type="match status" value="1"/>
</dbReference>
<evidence type="ECO:0000256" key="2">
    <source>
        <dbReference type="ARBA" id="ARBA00023015"/>
    </source>
</evidence>
<dbReference type="SUPFAM" id="SSF88659">
    <property type="entry name" value="Sigma3 and sigma4 domains of RNA polymerase sigma factors"/>
    <property type="match status" value="1"/>
</dbReference>
<dbReference type="Gene3D" id="1.10.1740.10">
    <property type="match status" value="1"/>
</dbReference>
<dbReference type="InterPro" id="IPR013324">
    <property type="entry name" value="RNA_pol_sigma_r3/r4-like"/>
</dbReference>
<feature type="compositionally biased region" description="Basic and acidic residues" evidence="6">
    <location>
        <begin position="508"/>
        <end position="518"/>
    </location>
</feature>
<reference evidence="9" key="1">
    <citation type="journal article" date="2019" name="Int. J. Syst. Evol. Microbiol.">
        <title>The Global Catalogue of Microorganisms (GCM) 10K type strain sequencing project: providing services to taxonomists for standard genome sequencing and annotation.</title>
        <authorList>
            <consortium name="The Broad Institute Genomics Platform"/>
            <consortium name="The Broad Institute Genome Sequencing Center for Infectious Disease"/>
            <person name="Wu L."/>
            <person name="Ma J."/>
        </authorList>
    </citation>
    <scope>NUCLEOTIDE SEQUENCE [LARGE SCALE GENOMIC DNA]</scope>
    <source>
        <strain evidence="9">PCU 266</strain>
    </source>
</reference>
<evidence type="ECO:0000256" key="4">
    <source>
        <dbReference type="ARBA" id="ARBA00023125"/>
    </source>
</evidence>
<dbReference type="EMBL" id="JBHSKP010000007">
    <property type="protein sequence ID" value="MFC5152830.1"/>
    <property type="molecule type" value="Genomic_DNA"/>
</dbReference>
<keyword evidence="2" id="KW-0805">Transcription regulation</keyword>
<dbReference type="InterPro" id="IPR039425">
    <property type="entry name" value="RNA_pol_sigma-70-like"/>
</dbReference>
<feature type="compositionally biased region" description="Polar residues" evidence="6">
    <location>
        <begin position="1"/>
        <end position="11"/>
    </location>
</feature>
<name>A0ABW0AGG9_9ACTN</name>
<keyword evidence="3" id="KW-0731">Sigma factor</keyword>
<dbReference type="SMART" id="SM00530">
    <property type="entry name" value="HTH_XRE"/>
    <property type="match status" value="1"/>
</dbReference>
<keyword evidence="5" id="KW-0804">Transcription</keyword>
<dbReference type="PANTHER" id="PTHR43133">
    <property type="entry name" value="RNA POLYMERASE ECF-TYPE SIGMA FACTO"/>
    <property type="match status" value="1"/>
</dbReference>
<feature type="compositionally biased region" description="Low complexity" evidence="6">
    <location>
        <begin position="182"/>
        <end position="193"/>
    </location>
</feature>
<dbReference type="InterPro" id="IPR013249">
    <property type="entry name" value="RNA_pol_sigma70_r4_t2"/>
</dbReference>
<feature type="domain" description="HTH cro/C1-type" evidence="7">
    <location>
        <begin position="21"/>
        <end position="74"/>
    </location>
</feature>
<organism evidence="8 9">
    <name type="scientific">Streptomyces amakusaensis</name>
    <dbReference type="NCBI Taxonomy" id="67271"/>
    <lineage>
        <taxon>Bacteria</taxon>
        <taxon>Bacillati</taxon>
        <taxon>Actinomycetota</taxon>
        <taxon>Actinomycetes</taxon>
        <taxon>Kitasatosporales</taxon>
        <taxon>Streptomycetaceae</taxon>
        <taxon>Streptomyces</taxon>
    </lineage>
</organism>
<evidence type="ECO:0000256" key="1">
    <source>
        <dbReference type="ARBA" id="ARBA00010641"/>
    </source>
</evidence>
<dbReference type="Gene3D" id="1.10.10.10">
    <property type="entry name" value="Winged helix-like DNA-binding domain superfamily/Winged helix DNA-binding domain"/>
    <property type="match status" value="1"/>
</dbReference>
<comment type="similarity">
    <text evidence="1">Belongs to the sigma-70 factor family. ECF subfamily.</text>
</comment>
<feature type="region of interest" description="Disordered" evidence="6">
    <location>
        <begin position="1"/>
        <end position="37"/>
    </location>
</feature>
<dbReference type="InterPro" id="IPR010982">
    <property type="entry name" value="Lambda_DNA-bd_dom_sf"/>
</dbReference>
<dbReference type="Pfam" id="PF08281">
    <property type="entry name" value="Sigma70_r4_2"/>
    <property type="match status" value="1"/>
</dbReference>
<feature type="compositionally biased region" description="Low complexity" evidence="6">
    <location>
        <begin position="213"/>
        <end position="230"/>
    </location>
</feature>
<feature type="compositionally biased region" description="Basic and acidic residues" evidence="6">
    <location>
        <begin position="231"/>
        <end position="265"/>
    </location>
</feature>
<gene>
    <name evidence="8" type="ORF">ACFPRH_13905</name>
</gene>
<evidence type="ECO:0000256" key="3">
    <source>
        <dbReference type="ARBA" id="ARBA00023082"/>
    </source>
</evidence>
<dbReference type="CDD" id="cd00093">
    <property type="entry name" value="HTH_XRE"/>
    <property type="match status" value="1"/>
</dbReference>
<evidence type="ECO:0000313" key="8">
    <source>
        <dbReference type="EMBL" id="MFC5152830.1"/>
    </source>
</evidence>
<evidence type="ECO:0000313" key="9">
    <source>
        <dbReference type="Proteomes" id="UP001596160"/>
    </source>
</evidence>
<protein>
    <submittedName>
        <fullName evidence="8">Sigma factor-like helix-turn-helix DNA-binding protein</fullName>
    </submittedName>
</protein>
<comment type="caution">
    <text evidence="8">The sequence shown here is derived from an EMBL/GenBank/DDBJ whole genome shotgun (WGS) entry which is preliminary data.</text>
</comment>
<feature type="compositionally biased region" description="Low complexity" evidence="6">
    <location>
        <begin position="73"/>
        <end position="84"/>
    </location>
</feature>